<reference evidence="1" key="1">
    <citation type="submission" date="2022-09" db="EMBL/GenBank/DDBJ databases">
        <title>Fusarium specimens isolated from Avocado Roots.</title>
        <authorList>
            <person name="Stajich J."/>
            <person name="Roper C."/>
            <person name="Heimlech-Rivalta G."/>
        </authorList>
    </citation>
    <scope>NUCLEOTIDE SEQUENCE</scope>
    <source>
        <strain evidence="1">A02</strain>
    </source>
</reference>
<sequence length="170" mass="18745">MSYSLYNSAIDLAKGSLVSLSQLLKTAEAQPDASSLLSARLHGNMLPLTFQVFMVTDLSQKIAAHTTGTEPLTLDANLTTFESMQARIQQVLEIIGKVDEKLVNSLETETRTVSLDPATKVQLKSRDYVNGYALPNVFFHLSMAYAILRKENVPIGKRDYLGSFLGKYLA</sequence>
<keyword evidence="2" id="KW-1185">Reference proteome</keyword>
<dbReference type="InterPro" id="IPR034660">
    <property type="entry name" value="DinB/YfiT-like"/>
</dbReference>
<gene>
    <name evidence="1" type="ORF">NW755_014835</name>
</gene>
<dbReference type="Proteomes" id="UP001152087">
    <property type="component" value="Unassembled WGS sequence"/>
</dbReference>
<dbReference type="Pfam" id="PF09351">
    <property type="entry name" value="DUF1993"/>
    <property type="match status" value="1"/>
</dbReference>
<evidence type="ECO:0008006" key="3">
    <source>
        <dbReference type="Google" id="ProtNLM"/>
    </source>
</evidence>
<accession>A0A9W8QQN9</accession>
<evidence type="ECO:0000313" key="2">
    <source>
        <dbReference type="Proteomes" id="UP001152087"/>
    </source>
</evidence>
<dbReference type="AlphaFoldDB" id="A0A9W8QQN9"/>
<comment type="caution">
    <text evidence="1">The sequence shown here is derived from an EMBL/GenBank/DDBJ whole genome shotgun (WGS) entry which is preliminary data.</text>
</comment>
<dbReference type="Gene3D" id="1.20.120.450">
    <property type="entry name" value="dinb family like domain"/>
    <property type="match status" value="1"/>
</dbReference>
<name>A0A9W8QQN9_9HYPO</name>
<evidence type="ECO:0000313" key="1">
    <source>
        <dbReference type="EMBL" id="KAJ4175622.1"/>
    </source>
</evidence>
<dbReference type="PANTHER" id="PTHR36922">
    <property type="entry name" value="BLL2446 PROTEIN"/>
    <property type="match status" value="1"/>
</dbReference>
<proteinExistence type="predicted"/>
<dbReference type="PANTHER" id="PTHR36922:SF1">
    <property type="entry name" value="DUF1993 DOMAIN-CONTAINING PROTEIN"/>
    <property type="match status" value="1"/>
</dbReference>
<dbReference type="InterPro" id="IPR018531">
    <property type="entry name" value="DUF1993"/>
</dbReference>
<protein>
    <recommendedName>
        <fullName evidence="3">DUF1993 domain-containing protein</fullName>
    </recommendedName>
</protein>
<dbReference type="OrthoDB" id="3724345at2759"/>
<organism evidence="1 2">
    <name type="scientific">Fusarium falciforme</name>
    <dbReference type="NCBI Taxonomy" id="195108"/>
    <lineage>
        <taxon>Eukaryota</taxon>
        <taxon>Fungi</taxon>
        <taxon>Dikarya</taxon>
        <taxon>Ascomycota</taxon>
        <taxon>Pezizomycotina</taxon>
        <taxon>Sordariomycetes</taxon>
        <taxon>Hypocreomycetidae</taxon>
        <taxon>Hypocreales</taxon>
        <taxon>Nectriaceae</taxon>
        <taxon>Fusarium</taxon>
        <taxon>Fusarium solani species complex</taxon>
    </lineage>
</organism>
<dbReference type="SUPFAM" id="SSF109854">
    <property type="entry name" value="DinB/YfiT-like putative metalloenzymes"/>
    <property type="match status" value="1"/>
</dbReference>
<dbReference type="EMBL" id="JAOQAV010000413">
    <property type="protein sequence ID" value="KAJ4175622.1"/>
    <property type="molecule type" value="Genomic_DNA"/>
</dbReference>